<dbReference type="InterPro" id="IPR020472">
    <property type="entry name" value="WD40_PAC1"/>
</dbReference>
<feature type="repeat" description="WD" evidence="3">
    <location>
        <begin position="30"/>
        <end position="55"/>
    </location>
</feature>
<dbReference type="Pfam" id="PF00400">
    <property type="entry name" value="WD40"/>
    <property type="match status" value="5"/>
</dbReference>
<dbReference type="SMART" id="SM00320">
    <property type="entry name" value="WD40"/>
    <property type="match status" value="6"/>
</dbReference>
<dbReference type="AlphaFoldDB" id="A0A8S9ZR19"/>
<dbReference type="InterPro" id="IPR001680">
    <property type="entry name" value="WD40_rpt"/>
</dbReference>
<evidence type="ECO:0000313" key="4">
    <source>
        <dbReference type="EMBL" id="KAF7635726.1"/>
    </source>
</evidence>
<evidence type="ECO:0000256" key="2">
    <source>
        <dbReference type="ARBA" id="ARBA00022737"/>
    </source>
</evidence>
<evidence type="ECO:0000256" key="3">
    <source>
        <dbReference type="PROSITE-ProRule" id="PRU00221"/>
    </source>
</evidence>
<evidence type="ECO:0000313" key="5">
    <source>
        <dbReference type="Proteomes" id="UP000605970"/>
    </source>
</evidence>
<feature type="repeat" description="WD" evidence="3">
    <location>
        <begin position="215"/>
        <end position="248"/>
    </location>
</feature>
<dbReference type="PANTHER" id="PTHR19920:SF0">
    <property type="entry name" value="CYTOSOLIC IRON-SULFUR PROTEIN ASSEMBLY PROTEIN CIAO1-RELATED"/>
    <property type="match status" value="1"/>
</dbReference>
<dbReference type="InterPro" id="IPR036322">
    <property type="entry name" value="WD40_repeat_dom_sf"/>
</dbReference>
<dbReference type="EMBL" id="JABEBT010000038">
    <property type="protein sequence ID" value="KAF7635726.1"/>
    <property type="molecule type" value="Genomic_DNA"/>
</dbReference>
<accession>A0A8S9ZR19</accession>
<feature type="repeat" description="WD" evidence="3">
    <location>
        <begin position="122"/>
        <end position="155"/>
    </location>
</feature>
<feature type="repeat" description="WD" evidence="3">
    <location>
        <begin position="170"/>
        <end position="201"/>
    </location>
</feature>
<protein>
    <recommendedName>
        <fullName evidence="6">Cytosolic iron-sulfur protein assembly protein CIAO1 homolog</fullName>
    </recommendedName>
</protein>
<organism evidence="4 5">
    <name type="scientific">Meloidogyne graminicola</name>
    <dbReference type="NCBI Taxonomy" id="189291"/>
    <lineage>
        <taxon>Eukaryota</taxon>
        <taxon>Metazoa</taxon>
        <taxon>Ecdysozoa</taxon>
        <taxon>Nematoda</taxon>
        <taxon>Chromadorea</taxon>
        <taxon>Rhabditida</taxon>
        <taxon>Tylenchina</taxon>
        <taxon>Tylenchomorpha</taxon>
        <taxon>Tylenchoidea</taxon>
        <taxon>Meloidogynidae</taxon>
        <taxon>Meloidogyninae</taxon>
        <taxon>Meloidogyne</taxon>
    </lineage>
</organism>
<dbReference type="PROSITE" id="PS50082">
    <property type="entry name" value="WD_REPEATS_2"/>
    <property type="match status" value="4"/>
</dbReference>
<evidence type="ECO:0008006" key="6">
    <source>
        <dbReference type="Google" id="ProtNLM"/>
    </source>
</evidence>
<dbReference type="InterPro" id="IPR015943">
    <property type="entry name" value="WD40/YVTN_repeat-like_dom_sf"/>
</dbReference>
<proteinExistence type="predicted"/>
<keyword evidence="5" id="KW-1185">Reference proteome</keyword>
<evidence type="ECO:0000256" key="1">
    <source>
        <dbReference type="ARBA" id="ARBA00022574"/>
    </source>
</evidence>
<dbReference type="PANTHER" id="PTHR19920">
    <property type="entry name" value="WD40 PROTEIN CIAO1"/>
    <property type="match status" value="1"/>
</dbReference>
<dbReference type="PROSITE" id="PS50294">
    <property type="entry name" value="WD_REPEATS_REGION"/>
    <property type="match status" value="2"/>
</dbReference>
<feature type="non-terminal residue" evidence="4">
    <location>
        <position position="1"/>
    </location>
</feature>
<dbReference type="Proteomes" id="UP000605970">
    <property type="component" value="Unassembled WGS sequence"/>
</dbReference>
<dbReference type="Gene3D" id="2.130.10.10">
    <property type="entry name" value="YVTN repeat-like/Quinoprotein amine dehydrogenase"/>
    <property type="match status" value="1"/>
</dbReference>
<keyword evidence="1 3" id="KW-0853">WD repeat</keyword>
<dbReference type="SUPFAM" id="SSF50978">
    <property type="entry name" value="WD40 repeat-like"/>
    <property type="match status" value="1"/>
</dbReference>
<dbReference type="PRINTS" id="PR00320">
    <property type="entry name" value="GPROTEINBRPT"/>
</dbReference>
<gene>
    <name evidence="4" type="ORF">Mgra_00004818</name>
</gene>
<reference evidence="4" key="1">
    <citation type="journal article" date="2020" name="Ecol. Evol.">
        <title>Genome structure and content of the rice root-knot nematode (Meloidogyne graminicola).</title>
        <authorList>
            <person name="Phan N.T."/>
            <person name="Danchin E.G.J."/>
            <person name="Klopp C."/>
            <person name="Perfus-Barbeoch L."/>
            <person name="Kozlowski D.K."/>
            <person name="Koutsovoulos G.D."/>
            <person name="Lopez-Roques C."/>
            <person name="Bouchez O."/>
            <person name="Zahm M."/>
            <person name="Besnard G."/>
            <person name="Bellafiore S."/>
        </authorList>
    </citation>
    <scope>NUCLEOTIDE SEQUENCE</scope>
    <source>
        <strain evidence="4">VN-18</strain>
    </source>
</reference>
<sequence>MSLNGTSSIVQQVGKACHVDEQQLFINERVWACTWNFNGKLIVSAGEDKNIKIWKCDDIEDNKDSPLLLTKIGTIRGDQTRSIRWVCFSPCGRFLASASFDTTIIIYEINRISHEFEELHKLEGHECEVKCCSFSTSGHYLATCSRDKTVWVWKVPFENDDEDYEVISILQQHTADVKFVVWHPKEDILVSGGYDCSIRFYIFDGEEWSTAQAIPDAHSETIWSATFEPLTGQHLVTVGGDKTIKIWSSEKRPEEGKSWCTWKVTVNFSISETRWPLYSVSWNCDGFIAVGGGDCLVRFFIFDEDNSALSLLSSIRLPSEINCLAW</sequence>
<keyword evidence="2" id="KW-0677">Repeat</keyword>
<dbReference type="CDD" id="cd00200">
    <property type="entry name" value="WD40"/>
    <property type="match status" value="1"/>
</dbReference>
<name>A0A8S9ZR19_9BILA</name>
<dbReference type="GO" id="GO:0097361">
    <property type="term" value="C:cytosolic [4Fe-4S] assembly targeting complex"/>
    <property type="evidence" value="ECO:0007669"/>
    <property type="project" value="TreeGrafter"/>
</dbReference>
<comment type="caution">
    <text evidence="4">The sequence shown here is derived from an EMBL/GenBank/DDBJ whole genome shotgun (WGS) entry which is preliminary data.</text>
</comment>
<dbReference type="OrthoDB" id="284782at2759"/>
<dbReference type="GO" id="GO:0016226">
    <property type="term" value="P:iron-sulfur cluster assembly"/>
    <property type="evidence" value="ECO:0007669"/>
    <property type="project" value="TreeGrafter"/>
</dbReference>